<dbReference type="InterPro" id="IPR036866">
    <property type="entry name" value="RibonucZ/Hydroxyglut_hydro"/>
</dbReference>
<dbReference type="RefSeq" id="WP_394337402.1">
    <property type="nucleotide sequence ID" value="NZ_CP031311.1"/>
</dbReference>
<name>A0A1H5YWE9_9EURY</name>
<feature type="domain" description="Metallo-beta-lactamase" evidence="1">
    <location>
        <begin position="26"/>
        <end position="183"/>
    </location>
</feature>
<keyword evidence="3" id="KW-1185">Reference proteome</keyword>
<dbReference type="AlphaFoldDB" id="A0A1H5YWE9"/>
<dbReference type="PANTHER" id="PTHR23131">
    <property type="entry name" value="ENDORIBONUCLEASE LACTB2"/>
    <property type="match status" value="1"/>
</dbReference>
<dbReference type="Pfam" id="PF00753">
    <property type="entry name" value="Lactamase_B"/>
    <property type="match status" value="1"/>
</dbReference>
<evidence type="ECO:0000259" key="1">
    <source>
        <dbReference type="SMART" id="SM00849"/>
    </source>
</evidence>
<dbReference type="Gene3D" id="3.60.15.10">
    <property type="entry name" value="Ribonuclease Z/Hydroxyacylglutathione hydrolase-like"/>
    <property type="match status" value="1"/>
</dbReference>
<dbReference type="InterPro" id="IPR036388">
    <property type="entry name" value="WH-like_DNA-bd_sf"/>
</dbReference>
<accession>A0A1H5YWE9</accession>
<dbReference type="InterPro" id="IPR041516">
    <property type="entry name" value="LACTB2_WH"/>
</dbReference>
<dbReference type="GeneID" id="39858832"/>
<proteinExistence type="predicted"/>
<dbReference type="Gene3D" id="1.10.10.10">
    <property type="entry name" value="Winged helix-like DNA-binding domain superfamily/Winged helix DNA-binding domain"/>
    <property type="match status" value="1"/>
</dbReference>
<dbReference type="InterPro" id="IPR050662">
    <property type="entry name" value="Sec-metab_biosynth-thioest"/>
</dbReference>
<dbReference type="Pfam" id="PF17778">
    <property type="entry name" value="WHD_BLACT"/>
    <property type="match status" value="1"/>
</dbReference>
<dbReference type="PANTHER" id="PTHR23131:SF0">
    <property type="entry name" value="ENDORIBONUCLEASE LACTB2"/>
    <property type="match status" value="1"/>
</dbReference>
<dbReference type="SMART" id="SM00849">
    <property type="entry name" value="Lactamase_B"/>
    <property type="match status" value="1"/>
</dbReference>
<dbReference type="EMBL" id="FNVN01000002">
    <property type="protein sequence ID" value="SEG27755.1"/>
    <property type="molecule type" value="Genomic_DNA"/>
</dbReference>
<dbReference type="Proteomes" id="UP000236740">
    <property type="component" value="Unassembled WGS sequence"/>
</dbReference>
<evidence type="ECO:0000313" key="2">
    <source>
        <dbReference type="EMBL" id="SEG27755.1"/>
    </source>
</evidence>
<reference evidence="2 3" key="1">
    <citation type="submission" date="2016-10" db="EMBL/GenBank/DDBJ databases">
        <authorList>
            <person name="de Groot N.N."/>
        </authorList>
    </citation>
    <scope>NUCLEOTIDE SEQUENCE [LARGE SCALE GENOMIC DNA]</scope>
    <source>
        <strain evidence="2 3">CGMCC 1.10331</strain>
    </source>
</reference>
<organism evidence="2 3">
    <name type="scientific">Halobellus limi</name>
    <dbReference type="NCBI Taxonomy" id="699433"/>
    <lineage>
        <taxon>Archaea</taxon>
        <taxon>Methanobacteriati</taxon>
        <taxon>Methanobacteriota</taxon>
        <taxon>Stenosarchaea group</taxon>
        <taxon>Halobacteria</taxon>
        <taxon>Halobacteriales</taxon>
        <taxon>Haloferacaceae</taxon>
        <taxon>Halobellus</taxon>
    </lineage>
</organism>
<gene>
    <name evidence="2" type="ORF">SAMN04488133_1729</name>
</gene>
<protein>
    <submittedName>
        <fullName evidence="2">Glyoxylase, beta-lactamase superfamily II</fullName>
    </submittedName>
</protein>
<dbReference type="SUPFAM" id="SSF56281">
    <property type="entry name" value="Metallo-hydrolase/oxidoreductase"/>
    <property type="match status" value="1"/>
</dbReference>
<sequence length="267" mass="28562">MTVTPPNAPPIRRVPVSVDAPVPTGSTNAYLVGEDAALLVDPPARTDDLDDAVDAASVEHVAVTHAHPDHVGAVETYAEETGATVWCRRGRERRFADAAGVDPDRTFVEGTELPVGDGVGVIDVPGHAPDHVAFETTAGTLCGDVAIAEGSVAVAAPEGDVRAYLVALRRLYARNPPRLFPGHGRVIADSRAACERLLRRRLDRERDALAAVETGARDVDAVVEAVYDRDLSGIRGFARATVVAHLEKLAAERRVRFDREAETVEPY</sequence>
<dbReference type="InterPro" id="IPR001279">
    <property type="entry name" value="Metallo-B-lactamas"/>
</dbReference>
<evidence type="ECO:0000313" key="3">
    <source>
        <dbReference type="Proteomes" id="UP000236740"/>
    </source>
</evidence>